<dbReference type="RefSeq" id="WP_243493369.1">
    <property type="nucleotide sequence ID" value="NZ_CP063361.1"/>
</dbReference>
<dbReference type="EMBL" id="CP063361">
    <property type="protein sequence ID" value="UOD32330.1"/>
    <property type="molecule type" value="Genomic_DNA"/>
</dbReference>
<name>A0ABY4AC10_9BURK</name>
<accession>A0ABY4AC10</accession>
<dbReference type="Proteomes" id="UP000831532">
    <property type="component" value="Chromosome"/>
</dbReference>
<sequence>MAISKKGMRRITVDERVYLWRSFDEYDQGWFNGVQVIVAALDQEMFLRYGLGQPDERRTAVVSRGRGAPGIRTACPKFERDGEVFTPQVVRDLIDWGLAVAL</sequence>
<evidence type="ECO:0000313" key="2">
    <source>
        <dbReference type="Proteomes" id="UP000831532"/>
    </source>
</evidence>
<gene>
    <name evidence="1" type="ORF">INH39_12060</name>
</gene>
<evidence type="ECO:0000313" key="1">
    <source>
        <dbReference type="EMBL" id="UOD32330.1"/>
    </source>
</evidence>
<protein>
    <submittedName>
        <fullName evidence="1">Uncharacterized protein</fullName>
    </submittedName>
</protein>
<reference evidence="1 2" key="1">
    <citation type="submission" date="2020-10" db="EMBL/GenBank/DDBJ databases">
        <title>Genome analysis of Massilia species.</title>
        <authorList>
            <person name="Jung D.-H."/>
        </authorList>
    </citation>
    <scope>NUCLEOTIDE SEQUENCE [LARGE SCALE GENOMIC DNA]</scope>
    <source>
        <strain evidence="2">sipir</strain>
    </source>
</reference>
<organism evidence="1 2">
    <name type="scientific">Massilia violaceinigra</name>
    <dbReference type="NCBI Taxonomy" id="2045208"/>
    <lineage>
        <taxon>Bacteria</taxon>
        <taxon>Pseudomonadati</taxon>
        <taxon>Pseudomonadota</taxon>
        <taxon>Betaproteobacteria</taxon>
        <taxon>Burkholderiales</taxon>
        <taxon>Oxalobacteraceae</taxon>
        <taxon>Telluria group</taxon>
        <taxon>Massilia</taxon>
    </lineage>
</organism>
<keyword evidence="2" id="KW-1185">Reference proteome</keyword>
<proteinExistence type="predicted"/>